<comment type="caution">
    <text evidence="1">The sequence shown here is derived from an EMBL/GenBank/DDBJ whole genome shotgun (WGS) entry which is preliminary data.</text>
</comment>
<organism evidence="1 2">
    <name type="scientific">Caerostris extrusa</name>
    <name type="common">Bark spider</name>
    <name type="synonym">Caerostris bankana</name>
    <dbReference type="NCBI Taxonomy" id="172846"/>
    <lineage>
        <taxon>Eukaryota</taxon>
        <taxon>Metazoa</taxon>
        <taxon>Ecdysozoa</taxon>
        <taxon>Arthropoda</taxon>
        <taxon>Chelicerata</taxon>
        <taxon>Arachnida</taxon>
        <taxon>Araneae</taxon>
        <taxon>Araneomorphae</taxon>
        <taxon>Entelegynae</taxon>
        <taxon>Araneoidea</taxon>
        <taxon>Araneidae</taxon>
        <taxon>Caerostris</taxon>
    </lineage>
</organism>
<keyword evidence="2" id="KW-1185">Reference proteome</keyword>
<accession>A0AAV4NKU6</accession>
<sequence length="68" mass="7945">MHHVSLFLEQSTLNSFLSEDISNVNSSAIAMEIEDLDKKILSVVEKLRKMWSRRFVETGRSSWIANYR</sequence>
<dbReference type="Proteomes" id="UP001054945">
    <property type="component" value="Unassembled WGS sequence"/>
</dbReference>
<proteinExistence type="predicted"/>
<evidence type="ECO:0000313" key="1">
    <source>
        <dbReference type="EMBL" id="GIX84350.1"/>
    </source>
</evidence>
<protein>
    <submittedName>
        <fullName evidence="1">Uncharacterized protein</fullName>
    </submittedName>
</protein>
<dbReference type="AlphaFoldDB" id="A0AAV4NKU6"/>
<reference evidence="1 2" key="1">
    <citation type="submission" date="2021-06" db="EMBL/GenBank/DDBJ databases">
        <title>Caerostris extrusa draft genome.</title>
        <authorList>
            <person name="Kono N."/>
            <person name="Arakawa K."/>
        </authorList>
    </citation>
    <scope>NUCLEOTIDE SEQUENCE [LARGE SCALE GENOMIC DNA]</scope>
</reference>
<name>A0AAV4NKU6_CAEEX</name>
<evidence type="ECO:0000313" key="2">
    <source>
        <dbReference type="Proteomes" id="UP001054945"/>
    </source>
</evidence>
<gene>
    <name evidence="1" type="ORF">CEXT_643861</name>
</gene>
<dbReference type="EMBL" id="BPLR01003415">
    <property type="protein sequence ID" value="GIX84350.1"/>
    <property type="molecule type" value="Genomic_DNA"/>
</dbReference>